<protein>
    <recommendedName>
        <fullName evidence="4">DUF2892 domain-containing protein</fullName>
    </recommendedName>
</protein>
<organism evidence="2 3">
    <name type="scientific">Frigoriglobus tundricola</name>
    <dbReference type="NCBI Taxonomy" id="2774151"/>
    <lineage>
        <taxon>Bacteria</taxon>
        <taxon>Pseudomonadati</taxon>
        <taxon>Planctomycetota</taxon>
        <taxon>Planctomycetia</taxon>
        <taxon>Gemmatales</taxon>
        <taxon>Gemmataceae</taxon>
        <taxon>Frigoriglobus</taxon>
    </lineage>
</organism>
<evidence type="ECO:0008006" key="4">
    <source>
        <dbReference type="Google" id="ProtNLM"/>
    </source>
</evidence>
<keyword evidence="1" id="KW-0812">Transmembrane</keyword>
<name>A0A6M5YYA8_9BACT</name>
<dbReference type="AlphaFoldDB" id="A0A6M5YYA8"/>
<reference evidence="3" key="1">
    <citation type="submission" date="2020-05" db="EMBL/GenBank/DDBJ databases">
        <title>Frigoriglobus tundricola gen. nov., sp. nov., a psychrotolerant cellulolytic planctomycete of the family Gemmataceae with two divergent copies of 16S rRNA gene.</title>
        <authorList>
            <person name="Kulichevskaya I.S."/>
            <person name="Ivanova A.A."/>
            <person name="Naumoff D.G."/>
            <person name="Beletsky A.V."/>
            <person name="Rijpstra W.I.C."/>
            <person name="Sinninghe Damste J.S."/>
            <person name="Mardanov A.V."/>
            <person name="Ravin N.V."/>
            <person name="Dedysh S.N."/>
        </authorList>
    </citation>
    <scope>NUCLEOTIDE SEQUENCE [LARGE SCALE GENOMIC DNA]</scope>
    <source>
        <strain evidence="3">PL17</strain>
    </source>
</reference>
<accession>A0A6M5YYA8</accession>
<keyword evidence="3" id="KW-1185">Reference proteome</keyword>
<feature type="transmembrane region" description="Helical" evidence="1">
    <location>
        <begin position="45"/>
        <end position="64"/>
    </location>
</feature>
<dbReference type="Gene3D" id="6.10.140.1340">
    <property type="match status" value="1"/>
</dbReference>
<dbReference type="Proteomes" id="UP000503447">
    <property type="component" value="Chromosome"/>
</dbReference>
<evidence type="ECO:0000256" key="1">
    <source>
        <dbReference type="SAM" id="Phobius"/>
    </source>
</evidence>
<dbReference type="EMBL" id="CP053452">
    <property type="protein sequence ID" value="QJW99009.1"/>
    <property type="molecule type" value="Genomic_DNA"/>
</dbReference>
<dbReference type="KEGG" id="ftj:FTUN_6605"/>
<evidence type="ECO:0000313" key="3">
    <source>
        <dbReference type="Proteomes" id="UP000503447"/>
    </source>
</evidence>
<proteinExistence type="predicted"/>
<keyword evidence="1" id="KW-0472">Membrane</keyword>
<gene>
    <name evidence="2" type="ORF">FTUN_6605</name>
</gene>
<keyword evidence="1" id="KW-1133">Transmembrane helix</keyword>
<evidence type="ECO:0000313" key="2">
    <source>
        <dbReference type="EMBL" id="QJW99009.1"/>
    </source>
</evidence>
<sequence length="170" mass="18710">MNFRKKAAIRSDDSSDLEKRLARLADAGSLAITDRLRQLDREWSAGRMTKATIGLLIVIGLGLTGLAGPWWLALPAVGGLFLLQYLFSRTSWLGATFQEMGFRSGAEIDQEKFALRALRGDFKHLPTVHETESKDDIARLEGEGGIAIDPEESKPDTRDVVKEVLLASKA</sequence>
<dbReference type="RefSeq" id="WP_171474063.1">
    <property type="nucleotide sequence ID" value="NZ_CP053452.2"/>
</dbReference>